<organism evidence="1 2">
    <name type="scientific">Xenotaenia resolanae</name>
    <dbReference type="NCBI Taxonomy" id="208358"/>
    <lineage>
        <taxon>Eukaryota</taxon>
        <taxon>Metazoa</taxon>
        <taxon>Chordata</taxon>
        <taxon>Craniata</taxon>
        <taxon>Vertebrata</taxon>
        <taxon>Euteleostomi</taxon>
        <taxon>Actinopterygii</taxon>
        <taxon>Neopterygii</taxon>
        <taxon>Teleostei</taxon>
        <taxon>Neoteleostei</taxon>
        <taxon>Acanthomorphata</taxon>
        <taxon>Ovalentaria</taxon>
        <taxon>Atherinomorphae</taxon>
        <taxon>Cyprinodontiformes</taxon>
        <taxon>Goodeidae</taxon>
        <taxon>Xenotaenia</taxon>
    </lineage>
</organism>
<accession>A0ABV0X704</accession>
<comment type="caution">
    <text evidence="1">The sequence shown here is derived from an EMBL/GenBank/DDBJ whole genome shotgun (WGS) entry which is preliminary data.</text>
</comment>
<reference evidence="1 2" key="1">
    <citation type="submission" date="2021-06" db="EMBL/GenBank/DDBJ databases">
        <authorList>
            <person name="Palmer J.M."/>
        </authorList>
    </citation>
    <scope>NUCLEOTIDE SEQUENCE [LARGE SCALE GENOMIC DNA]</scope>
    <source>
        <strain evidence="1 2">XR_2019</strain>
        <tissue evidence="1">Muscle</tissue>
    </source>
</reference>
<proteinExistence type="predicted"/>
<evidence type="ECO:0000313" key="2">
    <source>
        <dbReference type="Proteomes" id="UP001444071"/>
    </source>
</evidence>
<keyword evidence="2" id="KW-1185">Reference proteome</keyword>
<evidence type="ECO:0000313" key="1">
    <source>
        <dbReference type="EMBL" id="MEQ2277667.1"/>
    </source>
</evidence>
<name>A0ABV0X704_9TELE</name>
<dbReference type="EMBL" id="JAHRIM010092176">
    <property type="protein sequence ID" value="MEQ2277667.1"/>
    <property type="molecule type" value="Genomic_DNA"/>
</dbReference>
<sequence length="107" mass="12379">MVHWALPPKQAPPPWFSLENTLRSPVPVMRPLTTKLSPDAQTHPILYFLQEVLKKVSLLLNFSSYLHTEASICLTHRLCIDKSPFLWRLWIQKGILVLGDLYEWGCP</sequence>
<protein>
    <submittedName>
        <fullName evidence="1">Uncharacterized protein</fullName>
    </submittedName>
</protein>
<gene>
    <name evidence="1" type="ORF">XENORESO_006032</name>
</gene>
<dbReference type="Proteomes" id="UP001444071">
    <property type="component" value="Unassembled WGS sequence"/>
</dbReference>